<name>A0A1E4SQ22_9ASCO</name>
<dbReference type="Proteomes" id="UP000094285">
    <property type="component" value="Unassembled WGS sequence"/>
</dbReference>
<dbReference type="EMBL" id="KV453909">
    <property type="protein sequence ID" value="ODV81610.1"/>
    <property type="molecule type" value="Genomic_DNA"/>
</dbReference>
<sequence length="172" mass="18888">MMYGCWCSSAEHKISLKSSQRWCCMLHQQLSLSNGQCWSHKAVARLTPAMPTCLWSYERVTRLTPALPTCLRNSRCSIHIDSCLALQRAGEGEAARPILQHARDSMRGCKSEGSSPETAWCAVPLVASHVLPNHVRPLSCISRQGPVPTSDTGQLPLAPSPWHPADAARSLF</sequence>
<dbReference type="AlphaFoldDB" id="A0A1E4SQ22"/>
<dbReference type="GeneID" id="30980333"/>
<keyword evidence="3" id="KW-1185">Reference proteome</keyword>
<evidence type="ECO:0000313" key="3">
    <source>
        <dbReference type="Proteomes" id="UP000094285"/>
    </source>
</evidence>
<proteinExistence type="predicted"/>
<accession>A0A1E4SQ22</accession>
<dbReference type="RefSeq" id="XP_020066732.1">
    <property type="nucleotide sequence ID" value="XM_020206196.1"/>
</dbReference>
<protein>
    <submittedName>
        <fullName evidence="2">Uncharacterized protein</fullName>
    </submittedName>
</protein>
<reference evidence="3" key="1">
    <citation type="submission" date="2016-05" db="EMBL/GenBank/DDBJ databases">
        <title>Comparative genomics of biotechnologically important yeasts.</title>
        <authorList>
            <consortium name="DOE Joint Genome Institute"/>
            <person name="Riley R."/>
            <person name="Haridas S."/>
            <person name="Wolfe K.H."/>
            <person name="Lopes M.R."/>
            <person name="Hittinger C.T."/>
            <person name="Goker M."/>
            <person name="Salamov A."/>
            <person name="Wisecaver J."/>
            <person name="Long T.M."/>
            <person name="Aerts A.L."/>
            <person name="Barry K."/>
            <person name="Choi C."/>
            <person name="Clum A."/>
            <person name="Coughlan A.Y."/>
            <person name="Deshpande S."/>
            <person name="Douglass A.P."/>
            <person name="Hanson S.J."/>
            <person name="Klenk H.-P."/>
            <person name="Labutti K."/>
            <person name="Lapidus A."/>
            <person name="Lindquist E."/>
            <person name="Lipzen A."/>
            <person name="Meier-Kolthoff J.P."/>
            <person name="Ohm R.A."/>
            <person name="Otillar R.P."/>
            <person name="Pangilinan J."/>
            <person name="Peng Y."/>
            <person name="Rokas A."/>
            <person name="Rosa C.A."/>
            <person name="Scheuner C."/>
            <person name="Sibirny A.A."/>
            <person name="Slot J.C."/>
            <person name="Stielow J.B."/>
            <person name="Sun H."/>
            <person name="Kurtzman C.P."/>
            <person name="Blackwell M."/>
            <person name="Grigoriev I.V."/>
            <person name="Jeffries T.W."/>
        </authorList>
    </citation>
    <scope>NUCLEOTIDE SEQUENCE [LARGE SCALE GENOMIC DNA]</scope>
    <source>
        <strain evidence="3">NRRL Y-17324</strain>
    </source>
</reference>
<evidence type="ECO:0000313" key="2">
    <source>
        <dbReference type="EMBL" id="ODV81610.1"/>
    </source>
</evidence>
<organism evidence="2 3">
    <name type="scientific">Suhomyces tanzawaensis NRRL Y-17324</name>
    <dbReference type="NCBI Taxonomy" id="984487"/>
    <lineage>
        <taxon>Eukaryota</taxon>
        <taxon>Fungi</taxon>
        <taxon>Dikarya</taxon>
        <taxon>Ascomycota</taxon>
        <taxon>Saccharomycotina</taxon>
        <taxon>Pichiomycetes</taxon>
        <taxon>Debaryomycetaceae</taxon>
        <taxon>Suhomyces</taxon>
    </lineage>
</organism>
<feature type="region of interest" description="Disordered" evidence="1">
    <location>
        <begin position="145"/>
        <end position="165"/>
    </location>
</feature>
<gene>
    <name evidence="2" type="ORF">CANTADRAFT_113116</name>
</gene>
<evidence type="ECO:0000256" key="1">
    <source>
        <dbReference type="SAM" id="MobiDB-lite"/>
    </source>
</evidence>